<dbReference type="PANTHER" id="PTHR37417:SF2">
    <property type="entry name" value="67 KDA MYOSIN-CROSS-REACTIVE ANTIGEN FAMILY PROTEIN (AFU_ORTHOLOGUE AFUA_5G09970)"/>
    <property type="match status" value="1"/>
</dbReference>
<organism evidence="2 3">
    <name type="scientific">Acidovorax temperans</name>
    <dbReference type="NCBI Taxonomy" id="80878"/>
    <lineage>
        <taxon>Bacteria</taxon>
        <taxon>Pseudomonadati</taxon>
        <taxon>Pseudomonadota</taxon>
        <taxon>Betaproteobacteria</taxon>
        <taxon>Burkholderiales</taxon>
        <taxon>Comamonadaceae</taxon>
        <taxon>Acidovorax</taxon>
    </lineage>
</organism>
<comment type="caution">
    <text evidence="2">The sequence shown here is derived from an EMBL/GenBank/DDBJ whole genome shotgun (WGS) entry which is preliminary data.</text>
</comment>
<dbReference type="SUPFAM" id="SSF51905">
    <property type="entry name" value="FAD/NAD(P)-binding domain"/>
    <property type="match status" value="1"/>
</dbReference>
<dbReference type="EMBL" id="VFPV01000003">
    <property type="protein sequence ID" value="TQN01360.1"/>
    <property type="molecule type" value="Genomic_DNA"/>
</dbReference>
<dbReference type="InterPro" id="IPR036188">
    <property type="entry name" value="FAD/NAD-bd_sf"/>
</dbReference>
<dbReference type="AlphaFoldDB" id="A0A543L241"/>
<dbReference type="InterPro" id="IPR010354">
    <property type="entry name" value="Oleate_hydratase"/>
</dbReference>
<reference evidence="2 3" key="1">
    <citation type="submission" date="2019-06" db="EMBL/GenBank/DDBJ databases">
        <title>Genomic Encyclopedia of Archaeal and Bacterial Type Strains, Phase II (KMG-II): from individual species to whole genera.</title>
        <authorList>
            <person name="Goeker M."/>
        </authorList>
    </citation>
    <scope>NUCLEOTIDE SEQUENCE [LARGE SCALE GENOMIC DNA]</scope>
    <source>
        <strain evidence="2 3">DSM 7270</strain>
    </source>
</reference>
<dbReference type="PANTHER" id="PTHR37417">
    <property type="entry name" value="67 KDA MYOSIN-CROSS-REACTIVE ANTIGEN FAMILY PROTEIN (AFU_ORTHOLOGUE AFUA_5G09970)"/>
    <property type="match status" value="1"/>
</dbReference>
<evidence type="ECO:0000313" key="2">
    <source>
        <dbReference type="EMBL" id="TQN01360.1"/>
    </source>
</evidence>
<dbReference type="NCBIfam" id="NF010584">
    <property type="entry name" value="PRK13977.1"/>
    <property type="match status" value="1"/>
</dbReference>
<feature type="compositionally biased region" description="Basic residues" evidence="1">
    <location>
        <begin position="7"/>
        <end position="17"/>
    </location>
</feature>
<feature type="region of interest" description="Disordered" evidence="1">
    <location>
        <begin position="1"/>
        <end position="25"/>
    </location>
</feature>
<name>A0A543L241_9BURK</name>
<dbReference type="Gene3D" id="3.50.50.60">
    <property type="entry name" value="FAD/NAD(P)-binding domain"/>
    <property type="match status" value="3"/>
</dbReference>
<accession>A0A543L241</accession>
<evidence type="ECO:0000313" key="3">
    <source>
        <dbReference type="Proteomes" id="UP000316993"/>
    </source>
</evidence>
<evidence type="ECO:0000256" key="1">
    <source>
        <dbReference type="SAM" id="MobiDB-lite"/>
    </source>
</evidence>
<dbReference type="GO" id="GO:0050151">
    <property type="term" value="F:oleate hydratase activity"/>
    <property type="evidence" value="ECO:0007669"/>
    <property type="project" value="InterPro"/>
</dbReference>
<dbReference type="Proteomes" id="UP000316993">
    <property type="component" value="Unassembled WGS sequence"/>
</dbReference>
<sequence>MFNLPKGRQKQMKKHTKNSSPANPQTAQLWIVGGGIAGMSVAAFAIRDGKVPASHIHILEETGMPGGSLDGGAAPNAPAPQTWVTRGGRMLTDETYLCLWDLFESIPSLEDPTVSVREECRQFNAHVHTHAQARLIDAQHVIADAEKLGLSMGHRVQMLRLLALTEAHIGSRRIDEFFDEAFFQTHFWRMWRTTFAFQKWHSAIELRRYFLRFVQEFSRIHTLAGVKRTKYNQYDSMVVPLQRWLMEQGVDVRFGHRVTDATFATQSDGTRRATALQVQAVQGGVAVDTTLDLGADDLAFFTLGSITSDARYGGNDDVPALVRGREDHGWTLWEKIAQKAPDFGRPAAFCGNVDEHKWESFTLTMRDDRLLQRITEYSGNQPGTGALMTWYESGWHLSVVVPHQPHFYGQADGTYTLWGYGFQVDNEGDYVRKPMSQATGREILTELIHQMGFDDLLDHVLATTDVTTVMMPYASALFACRAPGDRPLVLPEGSQNFAFLGQFVEMEDDVVFTVEYSVRCAMVATYHLLGIEREIPAIYNGMLNPKVGLHALEAAFR</sequence>
<dbReference type="Pfam" id="PF06100">
    <property type="entry name" value="MCRA"/>
    <property type="match status" value="1"/>
</dbReference>
<dbReference type="GO" id="GO:0006631">
    <property type="term" value="P:fatty acid metabolic process"/>
    <property type="evidence" value="ECO:0007669"/>
    <property type="project" value="InterPro"/>
</dbReference>
<protein>
    <submittedName>
        <fullName evidence="2">Oleate hydratase</fullName>
    </submittedName>
</protein>
<gene>
    <name evidence="2" type="ORF">BDD18_3323</name>
</gene>
<dbReference type="GO" id="GO:0071949">
    <property type="term" value="F:FAD binding"/>
    <property type="evidence" value="ECO:0007669"/>
    <property type="project" value="InterPro"/>
</dbReference>
<proteinExistence type="predicted"/>